<dbReference type="AlphaFoldDB" id="A0A3B0RZK4"/>
<protein>
    <submittedName>
        <fullName evidence="1">FIG00005326: uncharacterized protein</fullName>
    </submittedName>
</protein>
<dbReference type="PANTHER" id="PTHR42782">
    <property type="entry name" value="SI:CH73-314G15.3"/>
    <property type="match status" value="1"/>
</dbReference>
<dbReference type="EMBL" id="UOEJ01000113">
    <property type="protein sequence ID" value="VAV99364.1"/>
    <property type="molecule type" value="Genomic_DNA"/>
</dbReference>
<dbReference type="PIRSF" id="PIRSF012318">
    <property type="entry name" value="UCP012318"/>
    <property type="match status" value="1"/>
</dbReference>
<evidence type="ECO:0000313" key="1">
    <source>
        <dbReference type="EMBL" id="VAV99364.1"/>
    </source>
</evidence>
<dbReference type="SUPFAM" id="SSF47240">
    <property type="entry name" value="Ferritin-like"/>
    <property type="match status" value="1"/>
</dbReference>
<dbReference type="InterPro" id="IPR007402">
    <property type="entry name" value="DUF455"/>
</dbReference>
<reference evidence="1" key="1">
    <citation type="submission" date="2018-06" db="EMBL/GenBank/DDBJ databases">
        <authorList>
            <person name="Zhirakovskaya E."/>
        </authorList>
    </citation>
    <scope>NUCLEOTIDE SEQUENCE</scope>
</reference>
<proteinExistence type="predicted"/>
<organism evidence="1">
    <name type="scientific">hydrothermal vent metagenome</name>
    <dbReference type="NCBI Taxonomy" id="652676"/>
    <lineage>
        <taxon>unclassified sequences</taxon>
        <taxon>metagenomes</taxon>
        <taxon>ecological metagenomes</taxon>
    </lineage>
</organism>
<dbReference type="PANTHER" id="PTHR42782:SF4">
    <property type="entry name" value="DUF455 DOMAIN-CONTAINING PROTEIN"/>
    <property type="match status" value="1"/>
</dbReference>
<accession>A0A3B0RZK4</accession>
<gene>
    <name evidence="1" type="ORF">MNBD_ALPHA01-1164</name>
</gene>
<dbReference type="InterPro" id="IPR011197">
    <property type="entry name" value="UCP012318"/>
</dbReference>
<dbReference type="InterPro" id="IPR009078">
    <property type="entry name" value="Ferritin-like_SF"/>
</dbReference>
<dbReference type="Pfam" id="PF04305">
    <property type="entry name" value="DUF455"/>
    <property type="match status" value="1"/>
</dbReference>
<sequence length="267" mass="30371">MTTTIGDAAVDVLNTPLPADKLRLTRQYAKAWFDGQMAHDFQLPPPDQPARPEKPELLMPRYMPKRRKIDVKKNMVALLHAVAHIEFNAINLAWDIVARFGGQMPREFTDDWVRVADDEGRHYDLLIARLASYGALYGDLPAHDGLWQAARDTAHDLKARLAIVPMVLEARGLDVTPAMIDRFQKAGDPDSAQSLKIIYDEEISHVFAGQKWFNYLCQKENINPEQSFQGLVRRYFKGRIKPPFNVAARDRAGFDQSFYLPLSTPQP</sequence>
<dbReference type="CDD" id="cd00657">
    <property type="entry name" value="Ferritin_like"/>
    <property type="match status" value="1"/>
</dbReference>
<name>A0A3B0RZK4_9ZZZZ</name>